<name>A0A3Q9MMK6_SALET</name>
<evidence type="ECO:0000256" key="2">
    <source>
        <dbReference type="ARBA" id="ARBA00023125"/>
    </source>
</evidence>
<dbReference type="CDD" id="cd00093">
    <property type="entry name" value="HTH_XRE"/>
    <property type="match status" value="1"/>
</dbReference>
<dbReference type="InterPro" id="IPR039418">
    <property type="entry name" value="LexA-like"/>
</dbReference>
<evidence type="ECO:0000256" key="3">
    <source>
        <dbReference type="ARBA" id="ARBA00023163"/>
    </source>
</evidence>
<dbReference type="InterPro" id="IPR001387">
    <property type="entry name" value="Cro/C1-type_HTH"/>
</dbReference>
<dbReference type="RefSeq" id="WP_001749930.1">
    <property type="nucleotide sequence ID" value="NZ_CP034698.1"/>
</dbReference>
<keyword evidence="1" id="KW-0805">Transcription regulation</keyword>
<evidence type="ECO:0000256" key="1">
    <source>
        <dbReference type="ARBA" id="ARBA00023015"/>
    </source>
</evidence>
<dbReference type="InterPro" id="IPR010982">
    <property type="entry name" value="Lambda_DNA-bd_dom_sf"/>
</dbReference>
<gene>
    <name evidence="6" type="ORF">EL007_16820</name>
    <name evidence="5" type="ORF">ELZ88_16805</name>
</gene>
<dbReference type="PROSITE" id="PS50943">
    <property type="entry name" value="HTH_CROC1"/>
    <property type="match status" value="1"/>
</dbReference>
<dbReference type="GO" id="GO:0003677">
    <property type="term" value="F:DNA binding"/>
    <property type="evidence" value="ECO:0007669"/>
    <property type="project" value="UniProtKB-KW"/>
</dbReference>
<dbReference type="PANTHER" id="PTHR40661:SF3">
    <property type="entry name" value="FELS-1 PROPHAGE TRANSCRIPTIONAL REGULATOR"/>
    <property type="match status" value="1"/>
</dbReference>
<dbReference type="SMART" id="SM00530">
    <property type="entry name" value="HTH_XRE"/>
    <property type="match status" value="1"/>
</dbReference>
<dbReference type="PANTHER" id="PTHR40661">
    <property type="match status" value="1"/>
</dbReference>
<dbReference type="SUPFAM" id="SSF51306">
    <property type="entry name" value="LexA/Signal peptidase"/>
    <property type="match status" value="1"/>
</dbReference>
<dbReference type="Gene3D" id="2.10.109.10">
    <property type="entry name" value="Umud Fragment, subunit A"/>
    <property type="match status" value="1"/>
</dbReference>
<reference evidence="5" key="1">
    <citation type="submission" date="2018-12" db="EMBL/GenBank/DDBJ databases">
        <title>Complete genome sequences of twenty non-typhoidal Salmonella isolates from Rwanda.</title>
        <authorList>
            <person name="Byukusenge M."/>
            <person name="Li L."/>
            <person name="Subhashinie K."/>
            <person name="Nzayirambaho M."/>
            <person name="Kuchipudi S.V."/>
            <person name="Jayarao B.M."/>
        </authorList>
    </citation>
    <scope>NUCLEOTIDE SEQUENCE</scope>
    <source>
        <strain evidence="5">RSE21</strain>
        <strain evidence="6">RSE40</strain>
    </source>
</reference>
<dbReference type="Pfam" id="PF01381">
    <property type="entry name" value="HTH_3"/>
    <property type="match status" value="1"/>
</dbReference>
<keyword evidence="3" id="KW-0804">Transcription</keyword>
<keyword evidence="2" id="KW-0238">DNA-binding</keyword>
<evidence type="ECO:0000259" key="4">
    <source>
        <dbReference type="PROSITE" id="PS50943"/>
    </source>
</evidence>
<dbReference type="SUPFAM" id="SSF47413">
    <property type="entry name" value="lambda repressor-like DNA-binding domains"/>
    <property type="match status" value="1"/>
</dbReference>
<dbReference type="CDD" id="cd06529">
    <property type="entry name" value="S24_LexA-like"/>
    <property type="match status" value="1"/>
</dbReference>
<evidence type="ECO:0000313" key="6">
    <source>
        <dbReference type="EMBL" id="AZT42865.1"/>
    </source>
</evidence>
<accession>A0A3Q9MMK6</accession>
<dbReference type="Gene3D" id="1.10.260.40">
    <property type="entry name" value="lambda repressor-like DNA-binding domains"/>
    <property type="match status" value="1"/>
</dbReference>
<protein>
    <submittedName>
        <fullName evidence="5">Helix-turn-helix domain-containing protein</fullName>
    </submittedName>
</protein>
<sequence length="213" mass="23208">MNFDDQFPSRVSLARQSRGMTQAQLSKLAGVVQRQIAAYEGGEAKPRLRVLQALANALGTTAEWLALGEGQGPGTKNVMPDVLVKQIPILKLDEVMHYLNTGEHSSSRFHPAIYNVGDSAFALTIEGEAMTTSSGISFPRGSVVTFSPLVKAKSKDYVIASLDKEQILSFKQVYIGEIETNLVSLNPMFPNILVRNEDVSILATAVYLEIPLL</sequence>
<dbReference type="EMBL" id="CP034698">
    <property type="protein sequence ID" value="AZT42865.1"/>
    <property type="molecule type" value="Genomic_DNA"/>
</dbReference>
<dbReference type="InterPro" id="IPR036286">
    <property type="entry name" value="LexA/Signal_pep-like_sf"/>
</dbReference>
<dbReference type="Pfam" id="PF00717">
    <property type="entry name" value="Peptidase_S24"/>
    <property type="match status" value="1"/>
</dbReference>
<feature type="domain" description="HTH cro/C1-type" evidence="4">
    <location>
        <begin position="11"/>
        <end position="65"/>
    </location>
</feature>
<dbReference type="InterPro" id="IPR015927">
    <property type="entry name" value="Peptidase_S24_S26A/B/C"/>
</dbReference>
<organism evidence="5">
    <name type="scientific">Salmonella enterica subsp. enterica serovar Karamoja</name>
    <dbReference type="NCBI Taxonomy" id="2500153"/>
    <lineage>
        <taxon>Bacteria</taxon>
        <taxon>Pseudomonadati</taxon>
        <taxon>Pseudomonadota</taxon>
        <taxon>Gammaproteobacteria</taxon>
        <taxon>Enterobacterales</taxon>
        <taxon>Enterobacteriaceae</taxon>
        <taxon>Salmonella</taxon>
    </lineage>
</organism>
<dbReference type="EMBL" id="CP034709">
    <property type="protein sequence ID" value="AZT38217.1"/>
    <property type="molecule type" value="Genomic_DNA"/>
</dbReference>
<evidence type="ECO:0000313" key="5">
    <source>
        <dbReference type="EMBL" id="AZT38217.1"/>
    </source>
</evidence>
<dbReference type="AlphaFoldDB" id="A0A3Q9MMK6"/>
<proteinExistence type="predicted"/>